<feature type="transmembrane region" description="Helical" evidence="5">
    <location>
        <begin position="104"/>
        <end position="127"/>
    </location>
</feature>
<dbReference type="PANTHER" id="PTHR10671">
    <property type="entry name" value="EPITHELIAL MEMBRANE PROTEIN-RELATED"/>
    <property type="match status" value="1"/>
</dbReference>
<gene>
    <name evidence="6" type="ORF">ACJMK2_014675</name>
</gene>
<keyword evidence="3 5" id="KW-1133">Transmembrane helix</keyword>
<dbReference type="Proteomes" id="UP001634394">
    <property type="component" value="Unassembled WGS sequence"/>
</dbReference>
<evidence type="ECO:0000256" key="3">
    <source>
        <dbReference type="ARBA" id="ARBA00022989"/>
    </source>
</evidence>
<dbReference type="EMBL" id="JBJQND010000014">
    <property type="protein sequence ID" value="KAL3855464.1"/>
    <property type="molecule type" value="Genomic_DNA"/>
</dbReference>
<dbReference type="InterPro" id="IPR004031">
    <property type="entry name" value="PMP22/EMP/MP20/Claudin"/>
</dbReference>
<keyword evidence="4 5" id="KW-0472">Membrane</keyword>
<evidence type="ECO:0000256" key="1">
    <source>
        <dbReference type="ARBA" id="ARBA00004141"/>
    </source>
</evidence>
<evidence type="ECO:0000256" key="4">
    <source>
        <dbReference type="ARBA" id="ARBA00023136"/>
    </source>
</evidence>
<evidence type="ECO:0000313" key="6">
    <source>
        <dbReference type="EMBL" id="KAL3855464.1"/>
    </source>
</evidence>
<keyword evidence="7" id="KW-1185">Reference proteome</keyword>
<dbReference type="InterPro" id="IPR017974">
    <property type="entry name" value="Claudin_CS"/>
</dbReference>
<organism evidence="6 7">
    <name type="scientific">Sinanodonta woodiana</name>
    <name type="common">Chinese pond mussel</name>
    <name type="synonym">Anodonta woodiana</name>
    <dbReference type="NCBI Taxonomy" id="1069815"/>
    <lineage>
        <taxon>Eukaryota</taxon>
        <taxon>Metazoa</taxon>
        <taxon>Spiralia</taxon>
        <taxon>Lophotrochozoa</taxon>
        <taxon>Mollusca</taxon>
        <taxon>Bivalvia</taxon>
        <taxon>Autobranchia</taxon>
        <taxon>Heteroconchia</taxon>
        <taxon>Palaeoheterodonta</taxon>
        <taxon>Unionida</taxon>
        <taxon>Unionoidea</taxon>
        <taxon>Unionidae</taxon>
        <taxon>Unioninae</taxon>
        <taxon>Sinanodonta</taxon>
    </lineage>
</organism>
<dbReference type="InterPro" id="IPR050579">
    <property type="entry name" value="PMP-22/EMP/MP20-like"/>
</dbReference>
<name>A0ABD3V1E4_SINWO</name>
<comment type="caution">
    <text evidence="6">The sequence shown here is derived from an EMBL/GenBank/DDBJ whole genome shotgun (WGS) entry which is preliminary data.</text>
</comment>
<evidence type="ECO:0000256" key="5">
    <source>
        <dbReference type="SAM" id="Phobius"/>
    </source>
</evidence>
<dbReference type="Pfam" id="PF00822">
    <property type="entry name" value="PMP22_Claudin"/>
    <property type="match status" value="1"/>
</dbReference>
<feature type="transmembrane region" description="Helical" evidence="5">
    <location>
        <begin position="77"/>
        <end position="97"/>
    </location>
</feature>
<keyword evidence="2 5" id="KW-0812">Transmembrane</keyword>
<comment type="subcellular location">
    <subcellularLocation>
        <location evidence="1">Membrane</location>
        <topology evidence="1">Multi-pass membrane protein</topology>
    </subcellularLocation>
</comment>
<feature type="transmembrane region" description="Helical" evidence="5">
    <location>
        <begin position="139"/>
        <end position="164"/>
    </location>
</feature>
<dbReference type="PROSITE" id="PS01346">
    <property type="entry name" value="CLAUDIN"/>
    <property type="match status" value="1"/>
</dbReference>
<dbReference type="Gene3D" id="1.20.140.150">
    <property type="match status" value="1"/>
</dbReference>
<sequence>MGFRDTSLLCKIVLILLVLCFCIDLIGFAIPYWISQDAIIFKIHQGLWIQCVEVDGYKTCATFTDSNLPDWFHAVRAFSIMSWVFFLMALVIIFVFIKSEKKALYVGAVCLSFAGAFCALVAFAVYAGEVQLKEYHAGFALTIISFILGMIIGILGMLDCLGIVGGK</sequence>
<evidence type="ECO:0000313" key="7">
    <source>
        <dbReference type="Proteomes" id="UP001634394"/>
    </source>
</evidence>
<dbReference type="AlphaFoldDB" id="A0ABD3V1E4"/>
<dbReference type="PANTHER" id="PTHR10671:SF108">
    <property type="entry name" value="CLAUDIN FAMILY PROTEIN-RELATED"/>
    <property type="match status" value="1"/>
</dbReference>
<protein>
    <submittedName>
        <fullName evidence="6">Uncharacterized protein</fullName>
    </submittedName>
</protein>
<evidence type="ECO:0000256" key="2">
    <source>
        <dbReference type="ARBA" id="ARBA00022692"/>
    </source>
</evidence>
<accession>A0ABD3V1E4</accession>
<reference evidence="6 7" key="1">
    <citation type="submission" date="2024-11" db="EMBL/GenBank/DDBJ databases">
        <title>Chromosome-level genome assembly of the freshwater bivalve Anodonta woodiana.</title>
        <authorList>
            <person name="Chen X."/>
        </authorList>
    </citation>
    <scope>NUCLEOTIDE SEQUENCE [LARGE SCALE GENOMIC DNA]</scope>
    <source>
        <strain evidence="6">MN2024</strain>
        <tissue evidence="6">Gills</tissue>
    </source>
</reference>
<proteinExistence type="predicted"/>
<dbReference type="GO" id="GO:0016020">
    <property type="term" value="C:membrane"/>
    <property type="evidence" value="ECO:0007669"/>
    <property type="project" value="UniProtKB-SubCell"/>
</dbReference>
<feature type="transmembrane region" description="Helical" evidence="5">
    <location>
        <begin position="12"/>
        <end position="34"/>
    </location>
</feature>